<dbReference type="InterPro" id="IPR029058">
    <property type="entry name" value="AB_hydrolase_fold"/>
</dbReference>
<evidence type="ECO:0000313" key="7">
    <source>
        <dbReference type="EMBL" id="RAO72727.1"/>
    </source>
</evidence>
<proteinExistence type="inferred from homology"/>
<dbReference type="PROSITE" id="PS00941">
    <property type="entry name" value="CARBOXYLESTERASE_B_2"/>
    <property type="match status" value="1"/>
</dbReference>
<evidence type="ECO:0000256" key="3">
    <source>
        <dbReference type="RuleBase" id="RU361235"/>
    </source>
</evidence>
<feature type="transmembrane region" description="Helical" evidence="5">
    <location>
        <begin position="54"/>
        <end position="80"/>
    </location>
</feature>
<dbReference type="PROSITE" id="PS00122">
    <property type="entry name" value="CARBOXYLESTERASE_B_1"/>
    <property type="match status" value="1"/>
</dbReference>
<feature type="domain" description="Carboxylesterase type B" evidence="6">
    <location>
        <begin position="90"/>
        <end position="584"/>
    </location>
</feature>
<feature type="compositionally biased region" description="Basic and acidic residues" evidence="4">
    <location>
        <begin position="14"/>
        <end position="25"/>
    </location>
</feature>
<accession>A0A364LA90</accession>
<evidence type="ECO:0000313" key="8">
    <source>
        <dbReference type="Proteomes" id="UP000249363"/>
    </source>
</evidence>
<keyword evidence="8" id="KW-1185">Reference proteome</keyword>
<protein>
    <recommendedName>
        <fullName evidence="3">Carboxylic ester hydrolase</fullName>
        <ecNumber evidence="3">3.1.1.-</ecNumber>
    </recommendedName>
</protein>
<feature type="region of interest" description="Disordered" evidence="4">
    <location>
        <begin position="1"/>
        <end position="25"/>
    </location>
</feature>
<dbReference type="InterPro" id="IPR050309">
    <property type="entry name" value="Type-B_Carboxylest/Lipase"/>
</dbReference>
<dbReference type="InterPro" id="IPR002018">
    <property type="entry name" value="CarbesteraseB"/>
</dbReference>
<dbReference type="Proteomes" id="UP000249363">
    <property type="component" value="Unassembled WGS sequence"/>
</dbReference>
<dbReference type="GeneID" id="63797953"/>
<evidence type="ECO:0000256" key="2">
    <source>
        <dbReference type="ARBA" id="ARBA00022801"/>
    </source>
</evidence>
<dbReference type="SUPFAM" id="SSF53474">
    <property type="entry name" value="alpha/beta-Hydrolases"/>
    <property type="match status" value="1"/>
</dbReference>
<dbReference type="InterPro" id="IPR019819">
    <property type="entry name" value="Carboxylesterase_B_CS"/>
</dbReference>
<dbReference type="OrthoDB" id="408631at2759"/>
<organism evidence="7 8">
    <name type="scientific">Talaromyces amestolkiae</name>
    <dbReference type="NCBI Taxonomy" id="1196081"/>
    <lineage>
        <taxon>Eukaryota</taxon>
        <taxon>Fungi</taxon>
        <taxon>Dikarya</taxon>
        <taxon>Ascomycota</taxon>
        <taxon>Pezizomycotina</taxon>
        <taxon>Eurotiomycetes</taxon>
        <taxon>Eurotiomycetidae</taxon>
        <taxon>Eurotiales</taxon>
        <taxon>Trichocomaceae</taxon>
        <taxon>Talaromyces</taxon>
        <taxon>Talaromyces sect. Talaromyces</taxon>
    </lineage>
</organism>
<comment type="similarity">
    <text evidence="1 3">Belongs to the type-B carboxylesterase/lipase family.</text>
</comment>
<dbReference type="RefSeq" id="XP_040737241.1">
    <property type="nucleotide sequence ID" value="XM_040881577.1"/>
</dbReference>
<dbReference type="Pfam" id="PF00135">
    <property type="entry name" value="COesterase"/>
    <property type="match status" value="1"/>
</dbReference>
<dbReference type="STRING" id="1196081.A0A364LA90"/>
<comment type="caution">
    <text evidence="7">The sequence shown here is derived from an EMBL/GenBank/DDBJ whole genome shotgun (WGS) entry which is preliminary data.</text>
</comment>
<name>A0A364LA90_TALAM</name>
<dbReference type="GO" id="GO:0016787">
    <property type="term" value="F:hydrolase activity"/>
    <property type="evidence" value="ECO:0007669"/>
    <property type="project" value="UniProtKB-KW"/>
</dbReference>
<keyword evidence="2 3" id="KW-0378">Hydrolase</keyword>
<evidence type="ECO:0000256" key="1">
    <source>
        <dbReference type="ARBA" id="ARBA00005964"/>
    </source>
</evidence>
<dbReference type="PANTHER" id="PTHR11559">
    <property type="entry name" value="CARBOXYLESTERASE"/>
    <property type="match status" value="1"/>
</dbReference>
<dbReference type="AlphaFoldDB" id="A0A364LA90"/>
<reference evidence="7 8" key="1">
    <citation type="journal article" date="2017" name="Biotechnol. Biofuels">
        <title>Differential beta-glucosidase expression as a function of carbon source availability in Talaromyces amestolkiae: a genomic and proteomic approach.</title>
        <authorList>
            <person name="de Eugenio L.I."/>
            <person name="Mendez-Liter J.A."/>
            <person name="Nieto-Dominguez M."/>
            <person name="Alonso L."/>
            <person name="Gil-Munoz J."/>
            <person name="Barriuso J."/>
            <person name="Prieto A."/>
            <person name="Martinez M.J."/>
        </authorList>
    </citation>
    <scope>NUCLEOTIDE SEQUENCE [LARGE SCALE GENOMIC DNA]</scope>
    <source>
        <strain evidence="7 8">CIB</strain>
    </source>
</reference>
<keyword evidence="5" id="KW-1133">Transmembrane helix</keyword>
<evidence type="ECO:0000259" key="6">
    <source>
        <dbReference type="Pfam" id="PF00135"/>
    </source>
</evidence>
<keyword evidence="5" id="KW-0472">Membrane</keyword>
<keyword evidence="5" id="KW-0812">Transmembrane</keyword>
<evidence type="ECO:0000256" key="5">
    <source>
        <dbReference type="SAM" id="Phobius"/>
    </source>
</evidence>
<gene>
    <name evidence="7" type="ORF">BHQ10_008739</name>
</gene>
<evidence type="ECO:0000256" key="4">
    <source>
        <dbReference type="SAM" id="MobiDB-lite"/>
    </source>
</evidence>
<dbReference type="InterPro" id="IPR019826">
    <property type="entry name" value="Carboxylesterase_B_AS"/>
</dbReference>
<dbReference type="EC" id="3.1.1.-" evidence="3"/>
<dbReference type="Gene3D" id="3.40.50.1820">
    <property type="entry name" value="alpha/beta hydrolase"/>
    <property type="match status" value="1"/>
</dbReference>
<sequence>MDRPKSPDSLPSSRDGKSDKQESSSRRAKIFAEIRSLLPFFNSNKTEISKKRKIFRYVTIAMVVLGILAIALGFGLSALAAKNSRSEHDNIVQLDYASYRGYKQDGGVSYWKGMRYAAPPTGSLRFAGPQDPQVQSDVQDATAHGSLCISTGVYPIPSNQSEDCLYVDVYAPTNATNATTLPVFVWIQGGGYNALTNANYDGTGLIEASDFNIVVVTFNYRVGPYGFLASQEVERSGSLNSGLKDMIKLLQWVQKYIVQFGGDPNHVTIGGDSAGAGAITLLLSAYDGSNQLDSLFHAAIAESQSFGPQLTVSESQFQFDNLTERTGCADSTHPLKCLRNLDINTLQQENIEIPYPSGVLPPLYPYGPTIDNDLVSNYTFTLFGADKFTKIPVIFGDDTNEGTVFTPHNTSSVARADEFLSDNFPFLNETELSTINSMYMSSPDDPVYPHAGDYWQGVSNAYGEMRYICPGIYLTDAYTNASTTRNTTWNYHYAVLDNNANTTGFGTQHTIEVNAIWGPDYVSANSAPKSYSTTTNEEIVPLMQGYWTSFIRSYNPNTYRAAGAPEWNVWGEGERLFIRTNETHMESVPSEQVIRCKTLAGMAVWNHQ</sequence>
<dbReference type="EMBL" id="MIKG01000020">
    <property type="protein sequence ID" value="RAO72727.1"/>
    <property type="molecule type" value="Genomic_DNA"/>
</dbReference>